<dbReference type="Proteomes" id="UP000410492">
    <property type="component" value="Unassembled WGS sequence"/>
</dbReference>
<name>A0A653D307_CALMS</name>
<dbReference type="InterPro" id="IPR013785">
    <property type="entry name" value="Aldolase_TIM"/>
</dbReference>
<dbReference type="OrthoDB" id="10262250at2759"/>
<keyword evidence="5" id="KW-0560">Oxidoreductase</keyword>
<dbReference type="InterPro" id="IPR052582">
    <property type="entry name" value="tRNA-DUS-like"/>
</dbReference>
<keyword evidence="4" id="KW-0819">tRNA processing</keyword>
<feature type="domain" description="DUS-like FMN-binding" evidence="6">
    <location>
        <begin position="27"/>
        <end position="306"/>
    </location>
</feature>
<evidence type="ECO:0000259" key="6">
    <source>
        <dbReference type="Pfam" id="PF01207"/>
    </source>
</evidence>
<dbReference type="Pfam" id="PF01207">
    <property type="entry name" value="Dus"/>
    <property type="match status" value="1"/>
</dbReference>
<dbReference type="SUPFAM" id="SSF51395">
    <property type="entry name" value="FMN-linked oxidoreductases"/>
    <property type="match status" value="1"/>
</dbReference>
<dbReference type="EMBL" id="CAACVG010009708">
    <property type="protein sequence ID" value="VEN53940.1"/>
    <property type="molecule type" value="Genomic_DNA"/>
</dbReference>
<dbReference type="AlphaFoldDB" id="A0A653D307"/>
<organism evidence="7 8">
    <name type="scientific">Callosobruchus maculatus</name>
    <name type="common">Southern cowpea weevil</name>
    <name type="synonym">Pulse bruchid</name>
    <dbReference type="NCBI Taxonomy" id="64391"/>
    <lineage>
        <taxon>Eukaryota</taxon>
        <taxon>Metazoa</taxon>
        <taxon>Ecdysozoa</taxon>
        <taxon>Arthropoda</taxon>
        <taxon>Hexapoda</taxon>
        <taxon>Insecta</taxon>
        <taxon>Pterygota</taxon>
        <taxon>Neoptera</taxon>
        <taxon>Endopterygota</taxon>
        <taxon>Coleoptera</taxon>
        <taxon>Polyphaga</taxon>
        <taxon>Cucujiformia</taxon>
        <taxon>Chrysomeloidea</taxon>
        <taxon>Chrysomelidae</taxon>
        <taxon>Bruchinae</taxon>
        <taxon>Bruchini</taxon>
        <taxon>Callosobruchus</taxon>
    </lineage>
</organism>
<sequence length="332" mass="37197">MVIVNRNVDIQNSSTERSTINFANKIILAPMVRVGTLPTRLLALDYGADIVYTEELIDWKFLKSFRVVNDALHTIDYIDKTDGTVVFRTCEQEKKRVVVQLGTSDPKRALMVAKMIEKDVAAIDINMGCPKQFSLKGGMGAALLTQPEKAKSILSTLVQNIKVPITCKIRVFEDVEETVKLAKQLESTGISALGVHGRTIAERPQHPNRCETIKKVAEAVRIPVIANGGSREIENYKDILQFKAQCGASSVMIARAAQGNCSIFRQEGLLDLEEVIMNYLKYSIDYDNSPSNTKYCVQNMLKELQETPRGKKFLECQTLGQIWLVTFTFIKM</sequence>
<gene>
    <name evidence="7" type="ORF">CALMAC_LOCUS13583</name>
</gene>
<keyword evidence="8" id="KW-1185">Reference proteome</keyword>
<evidence type="ECO:0000256" key="5">
    <source>
        <dbReference type="ARBA" id="ARBA00023002"/>
    </source>
</evidence>
<evidence type="ECO:0000313" key="7">
    <source>
        <dbReference type="EMBL" id="VEN53940.1"/>
    </source>
</evidence>
<comment type="cofactor">
    <cofactor evidence="1">
        <name>FMN</name>
        <dbReference type="ChEBI" id="CHEBI:58210"/>
    </cofactor>
</comment>
<feature type="non-terminal residue" evidence="7">
    <location>
        <position position="332"/>
    </location>
</feature>
<reference evidence="7 8" key="1">
    <citation type="submission" date="2019-01" db="EMBL/GenBank/DDBJ databases">
        <authorList>
            <person name="Sayadi A."/>
        </authorList>
    </citation>
    <scope>NUCLEOTIDE SEQUENCE [LARGE SCALE GENOMIC DNA]</scope>
</reference>
<dbReference type="PANTHER" id="PTHR45936">
    <property type="entry name" value="TRNA-DIHYDROURIDINE(20) SYNTHASE [NAD(P)+]-LIKE"/>
    <property type="match status" value="1"/>
</dbReference>
<protein>
    <recommendedName>
        <fullName evidence="6">DUS-like FMN-binding domain-containing protein</fullName>
    </recommendedName>
</protein>
<evidence type="ECO:0000256" key="4">
    <source>
        <dbReference type="ARBA" id="ARBA00022694"/>
    </source>
</evidence>
<dbReference type="GO" id="GO:0050660">
    <property type="term" value="F:flavin adenine dinucleotide binding"/>
    <property type="evidence" value="ECO:0007669"/>
    <property type="project" value="InterPro"/>
</dbReference>
<evidence type="ECO:0000313" key="8">
    <source>
        <dbReference type="Proteomes" id="UP000410492"/>
    </source>
</evidence>
<keyword evidence="2" id="KW-0285">Flavoprotein</keyword>
<dbReference type="Gene3D" id="3.20.20.70">
    <property type="entry name" value="Aldolase class I"/>
    <property type="match status" value="1"/>
</dbReference>
<proteinExistence type="predicted"/>
<dbReference type="PANTHER" id="PTHR45936:SF1">
    <property type="entry name" value="TRNA-DIHYDROURIDINE(20) SYNTHASE [NAD(P)+]-LIKE"/>
    <property type="match status" value="1"/>
</dbReference>
<evidence type="ECO:0000256" key="3">
    <source>
        <dbReference type="ARBA" id="ARBA00022643"/>
    </source>
</evidence>
<evidence type="ECO:0000256" key="2">
    <source>
        <dbReference type="ARBA" id="ARBA00022630"/>
    </source>
</evidence>
<dbReference type="GO" id="GO:0005737">
    <property type="term" value="C:cytoplasm"/>
    <property type="evidence" value="ECO:0007669"/>
    <property type="project" value="TreeGrafter"/>
</dbReference>
<accession>A0A653D307</accession>
<keyword evidence="3" id="KW-0288">FMN</keyword>
<dbReference type="CDD" id="cd02801">
    <property type="entry name" value="DUS_like_FMN"/>
    <property type="match status" value="1"/>
</dbReference>
<dbReference type="GO" id="GO:0017150">
    <property type="term" value="F:tRNA dihydrouridine synthase activity"/>
    <property type="evidence" value="ECO:0007669"/>
    <property type="project" value="InterPro"/>
</dbReference>
<dbReference type="InterPro" id="IPR018517">
    <property type="entry name" value="tRNA_hU_synthase_CS"/>
</dbReference>
<dbReference type="PROSITE" id="PS01136">
    <property type="entry name" value="UPF0034"/>
    <property type="match status" value="1"/>
</dbReference>
<dbReference type="InterPro" id="IPR035587">
    <property type="entry name" value="DUS-like_FMN-bd"/>
</dbReference>
<evidence type="ECO:0000256" key="1">
    <source>
        <dbReference type="ARBA" id="ARBA00001917"/>
    </source>
</evidence>